<dbReference type="AlphaFoldDB" id="A0A4R6BEP1"/>
<protein>
    <recommendedName>
        <fullName evidence="3">Hemerythrin-like domain-containing protein</fullName>
    </recommendedName>
</protein>
<gene>
    <name evidence="1" type="ORF">ERX27_03710</name>
</gene>
<evidence type="ECO:0000313" key="1">
    <source>
        <dbReference type="EMBL" id="TDL98255.1"/>
    </source>
</evidence>
<evidence type="ECO:0008006" key="3">
    <source>
        <dbReference type="Google" id="ProtNLM"/>
    </source>
</evidence>
<name>A0A4R6BEP1_9STAP</name>
<organism evidence="1 2">
    <name type="scientific">Macrococcus brunensis</name>
    <dbReference type="NCBI Taxonomy" id="198483"/>
    <lineage>
        <taxon>Bacteria</taxon>
        <taxon>Bacillati</taxon>
        <taxon>Bacillota</taxon>
        <taxon>Bacilli</taxon>
        <taxon>Bacillales</taxon>
        <taxon>Staphylococcaceae</taxon>
        <taxon>Macrococcus</taxon>
    </lineage>
</organism>
<proteinExistence type="predicted"/>
<dbReference type="Proteomes" id="UP000295310">
    <property type="component" value="Unassembled WGS sequence"/>
</dbReference>
<dbReference type="RefSeq" id="WP_165983075.1">
    <property type="nucleotide sequence ID" value="NZ_SCWA01000005.1"/>
</dbReference>
<evidence type="ECO:0000313" key="2">
    <source>
        <dbReference type="Proteomes" id="UP000295310"/>
    </source>
</evidence>
<reference evidence="1 2" key="1">
    <citation type="submission" date="2019-01" db="EMBL/GenBank/DDBJ databases">
        <title>Draft genome sequences of the type strains of six Macrococcus species.</title>
        <authorList>
            <person name="Mazhar S."/>
            <person name="Altermann E."/>
            <person name="Hill C."/>
            <person name="Mcauliffe O."/>
        </authorList>
    </citation>
    <scope>NUCLEOTIDE SEQUENCE [LARGE SCALE GENOMIC DNA]</scope>
    <source>
        <strain evidence="1 2">CCM4811</strain>
    </source>
</reference>
<keyword evidence="2" id="KW-1185">Reference proteome</keyword>
<sequence length="139" mass="16260">MTGPSLKQLMAHRQIHDTGLALAVEMTDDLVMMLRDNDEKQIVTQVVQLVEFWESRVISHADAEEEENGFYSEMAAKSEELSEKVIMLKRDHQLLRDLVTKIKSQMEDEGFSTQIIDYFRTLIILNEMHSRDEEKYLLQ</sequence>
<comment type="caution">
    <text evidence="1">The sequence shown here is derived from an EMBL/GenBank/DDBJ whole genome shotgun (WGS) entry which is preliminary data.</text>
</comment>
<accession>A0A4R6BEP1</accession>
<dbReference type="EMBL" id="SCWA01000005">
    <property type="protein sequence ID" value="TDL98255.1"/>
    <property type="molecule type" value="Genomic_DNA"/>
</dbReference>